<dbReference type="Proteomes" id="UP000683925">
    <property type="component" value="Unassembled WGS sequence"/>
</dbReference>
<dbReference type="EMBL" id="CAJJDP010000187">
    <property type="protein sequence ID" value="CAD8214625.1"/>
    <property type="molecule type" value="Genomic_DNA"/>
</dbReference>
<protein>
    <submittedName>
        <fullName evidence="1">Uncharacterized protein</fullName>
    </submittedName>
</protein>
<reference evidence="1" key="1">
    <citation type="submission" date="2021-01" db="EMBL/GenBank/DDBJ databases">
        <authorList>
            <consortium name="Genoscope - CEA"/>
            <person name="William W."/>
        </authorList>
    </citation>
    <scope>NUCLEOTIDE SEQUENCE</scope>
</reference>
<keyword evidence="2" id="KW-1185">Reference proteome</keyword>
<name>A0A8S1YJZ2_PAROT</name>
<evidence type="ECO:0000313" key="2">
    <source>
        <dbReference type="Proteomes" id="UP000683925"/>
    </source>
</evidence>
<comment type="caution">
    <text evidence="1">The sequence shown here is derived from an EMBL/GenBank/DDBJ whole genome shotgun (WGS) entry which is preliminary data.</text>
</comment>
<proteinExistence type="predicted"/>
<accession>A0A8S1YJZ2</accession>
<gene>
    <name evidence="1" type="ORF">POCTA_138.1.T1830027</name>
</gene>
<dbReference type="AlphaFoldDB" id="A0A8S1YJZ2"/>
<sequence>MPFFINRRWTILIHIIGRRKDSEIQLMQQDWSEYIRTAREDLQFREQGKQRKSNQGVSLGRNTVRYLRYWRNTQRIKMQNSLEILSDADSVKSQRMFRKMKIGSLDCIVVQEKSIVEKEALIQQIFNQNRLSSQVGKQEHLSSTREYFPRRLRKPQLPQAFRQIELKIPRETKEKN</sequence>
<organism evidence="1 2">
    <name type="scientific">Paramecium octaurelia</name>
    <dbReference type="NCBI Taxonomy" id="43137"/>
    <lineage>
        <taxon>Eukaryota</taxon>
        <taxon>Sar</taxon>
        <taxon>Alveolata</taxon>
        <taxon>Ciliophora</taxon>
        <taxon>Intramacronucleata</taxon>
        <taxon>Oligohymenophorea</taxon>
        <taxon>Peniculida</taxon>
        <taxon>Parameciidae</taxon>
        <taxon>Paramecium</taxon>
    </lineage>
</organism>
<evidence type="ECO:0000313" key="1">
    <source>
        <dbReference type="EMBL" id="CAD8214625.1"/>
    </source>
</evidence>